<accession>A0A6A6Q5G2</accession>
<dbReference type="GeneID" id="54473199"/>
<dbReference type="OrthoDB" id="2142598at2759"/>
<dbReference type="Gene3D" id="3.40.50.410">
    <property type="entry name" value="von Willebrand factor, type A domain"/>
    <property type="match status" value="1"/>
</dbReference>
<dbReference type="CDD" id="cd00198">
    <property type="entry name" value="vWFA"/>
    <property type="match status" value="1"/>
</dbReference>
<evidence type="ECO:0000313" key="3">
    <source>
        <dbReference type="EMBL" id="KAF2487186.1"/>
    </source>
</evidence>
<gene>
    <name evidence="3" type="ORF">BDY17DRAFT_288490</name>
</gene>
<organism evidence="3 4">
    <name type="scientific">Neohortaea acidophila</name>
    <dbReference type="NCBI Taxonomy" id="245834"/>
    <lineage>
        <taxon>Eukaryota</taxon>
        <taxon>Fungi</taxon>
        <taxon>Dikarya</taxon>
        <taxon>Ascomycota</taxon>
        <taxon>Pezizomycotina</taxon>
        <taxon>Dothideomycetes</taxon>
        <taxon>Dothideomycetidae</taxon>
        <taxon>Mycosphaerellales</taxon>
        <taxon>Teratosphaeriaceae</taxon>
        <taxon>Neohortaea</taxon>
    </lineage>
</organism>
<feature type="region of interest" description="Disordered" evidence="1">
    <location>
        <begin position="60"/>
        <end position="156"/>
    </location>
</feature>
<sequence>MAPSEQELHQQLSAVLPLGDDEVSQVLTQARSLPSGEASEYLSSLVGDSPEALRFISSFSESRSASANGEKAALAARDAASMPAAQHNPASTQTSYPADVKAPPVHDHHDEKRGLDGPPAYAPPPGNPPAGGNPPAFAPPSSAPPASATSRARARHHTNQVIEAGKVRARDEQEMQQQLQNLQYQYNIYNPEIEPEHETDYPCSCPIHQYQAAKYRRYGVQELWSKAVMYPGEKAYNDNKYSYGGVFSSNPYRMRVISPYGWGQTNWGGPLTPKAGWHEKSIHQTISLNNALNKEAQASVDSKEPRHSIWDDHALDRAMSNIALGEKKKPLAAPPPVDNRDARDEKARLENRESLAPPSNGASNDRPKTSKLASFRKSMGIKSSDERAVSKVEKQVGHGNALRDQIVAEENGRWPDAEWQQIVLTYQDKVGMTKKIAELRARSPIQYLHLLRAGYFEPIPVAWANQASNPLKFSIESAAGWRGITPAWRGYEDTAEERLYWVLNHRENPEGATLTRLKPDFISELEMARARMAKAVPPPPTYFDAADTCHTQHTSEGYSAQVPPAPFRAYDRPEQASDDTMILLDVSGSMDFQPVRPVYDRYLITRYERGTQPKNKDVAKAIIRRFTDAMTNHDHSNTGYDLVTFSNRSEYIGTVNHENLDRMWQKVHIGGGTRVMTGWQKVKELHFQKHSESATYHPIYGWQAGPQTPILRMLLLLDGEATDMDEFELDILSLSWAHITIFLIGVEGCPHHHRHANELQRISDVNHHVSFVDAQGNTPERFVTHELLKRHLGYDMSYQEFEGIEELPAYTA</sequence>
<name>A0A6A6Q5G2_9PEZI</name>
<dbReference type="SUPFAM" id="SSF53300">
    <property type="entry name" value="vWA-like"/>
    <property type="match status" value="1"/>
</dbReference>
<feature type="region of interest" description="Disordered" evidence="1">
    <location>
        <begin position="349"/>
        <end position="373"/>
    </location>
</feature>
<dbReference type="RefSeq" id="XP_033593755.1">
    <property type="nucleotide sequence ID" value="XM_033732197.1"/>
</dbReference>
<evidence type="ECO:0000313" key="4">
    <source>
        <dbReference type="Proteomes" id="UP000799767"/>
    </source>
</evidence>
<feature type="compositionally biased region" description="Basic and acidic residues" evidence="1">
    <location>
        <begin position="104"/>
        <end position="115"/>
    </location>
</feature>
<feature type="compositionally biased region" description="Pro residues" evidence="1">
    <location>
        <begin position="120"/>
        <end position="143"/>
    </location>
</feature>
<evidence type="ECO:0000256" key="1">
    <source>
        <dbReference type="SAM" id="MobiDB-lite"/>
    </source>
</evidence>
<dbReference type="AlphaFoldDB" id="A0A6A6Q5G2"/>
<feature type="domain" description="VWFA" evidence="2">
    <location>
        <begin position="579"/>
        <end position="787"/>
    </location>
</feature>
<proteinExistence type="predicted"/>
<dbReference type="Proteomes" id="UP000799767">
    <property type="component" value="Unassembled WGS sequence"/>
</dbReference>
<evidence type="ECO:0000259" key="2">
    <source>
        <dbReference type="PROSITE" id="PS50234"/>
    </source>
</evidence>
<dbReference type="EMBL" id="MU001631">
    <property type="protein sequence ID" value="KAF2487186.1"/>
    <property type="molecule type" value="Genomic_DNA"/>
</dbReference>
<dbReference type="InterPro" id="IPR002035">
    <property type="entry name" value="VWF_A"/>
</dbReference>
<reference evidence="3" key="1">
    <citation type="journal article" date="2020" name="Stud. Mycol.">
        <title>101 Dothideomycetes genomes: a test case for predicting lifestyles and emergence of pathogens.</title>
        <authorList>
            <person name="Haridas S."/>
            <person name="Albert R."/>
            <person name="Binder M."/>
            <person name="Bloem J."/>
            <person name="Labutti K."/>
            <person name="Salamov A."/>
            <person name="Andreopoulos B."/>
            <person name="Baker S."/>
            <person name="Barry K."/>
            <person name="Bills G."/>
            <person name="Bluhm B."/>
            <person name="Cannon C."/>
            <person name="Castanera R."/>
            <person name="Culley D."/>
            <person name="Daum C."/>
            <person name="Ezra D."/>
            <person name="Gonzalez J."/>
            <person name="Henrissat B."/>
            <person name="Kuo A."/>
            <person name="Liang C."/>
            <person name="Lipzen A."/>
            <person name="Lutzoni F."/>
            <person name="Magnuson J."/>
            <person name="Mondo S."/>
            <person name="Nolan M."/>
            <person name="Ohm R."/>
            <person name="Pangilinan J."/>
            <person name="Park H.-J."/>
            <person name="Ramirez L."/>
            <person name="Alfaro M."/>
            <person name="Sun H."/>
            <person name="Tritt A."/>
            <person name="Yoshinaga Y."/>
            <person name="Zwiers L.-H."/>
            <person name="Turgeon B."/>
            <person name="Goodwin S."/>
            <person name="Spatafora J."/>
            <person name="Crous P."/>
            <person name="Grigoriev I."/>
        </authorList>
    </citation>
    <scope>NUCLEOTIDE SEQUENCE</scope>
    <source>
        <strain evidence="3">CBS 113389</strain>
    </source>
</reference>
<dbReference type="PROSITE" id="PS50234">
    <property type="entry name" value="VWFA"/>
    <property type="match status" value="1"/>
</dbReference>
<dbReference type="InterPro" id="IPR036465">
    <property type="entry name" value="vWFA_dom_sf"/>
</dbReference>
<keyword evidence="4" id="KW-1185">Reference proteome</keyword>
<protein>
    <recommendedName>
        <fullName evidence="2">VWFA domain-containing protein</fullName>
    </recommendedName>
</protein>